<name>A0ABW7MVT1_9FLAO</name>
<dbReference type="InterPro" id="IPR001787">
    <property type="entry name" value="Ribosomal_bL21"/>
</dbReference>
<evidence type="ECO:0000259" key="7">
    <source>
        <dbReference type="SMART" id="SM00959"/>
    </source>
</evidence>
<keyword evidence="4 5" id="KW-0699">rRNA-binding</keyword>
<dbReference type="RefSeq" id="WP_344739680.1">
    <property type="nucleotide sequence ID" value="NZ_BAABAY010000001.1"/>
</dbReference>
<evidence type="ECO:0000313" key="9">
    <source>
        <dbReference type="Proteomes" id="UP001610100"/>
    </source>
</evidence>
<reference evidence="8 9" key="1">
    <citation type="submission" date="2024-02" db="EMBL/GenBank/DDBJ databases">
        <title>A Gaetbulibacter species isolated from tidal flats and genomic insights of their niches.</title>
        <authorList>
            <person name="Ye Y."/>
        </authorList>
    </citation>
    <scope>NUCLEOTIDE SEQUENCE [LARGE SCALE GENOMIC DNA]</scope>
    <source>
        <strain evidence="8 9">KYW382</strain>
    </source>
</reference>
<dbReference type="PANTHER" id="PTHR21349">
    <property type="entry name" value="50S RIBOSOMAL PROTEIN L21"/>
    <property type="match status" value="1"/>
</dbReference>
<organism evidence="8 9">
    <name type="scientific">Gaetbulibacter aestuarii</name>
    <dbReference type="NCBI Taxonomy" id="1502358"/>
    <lineage>
        <taxon>Bacteria</taxon>
        <taxon>Pseudomonadati</taxon>
        <taxon>Bacteroidota</taxon>
        <taxon>Flavobacteriia</taxon>
        <taxon>Flavobacteriales</taxon>
        <taxon>Flavobacteriaceae</taxon>
        <taxon>Gaetbulibacter</taxon>
    </lineage>
</organism>
<dbReference type="Proteomes" id="UP001610100">
    <property type="component" value="Unassembled WGS sequence"/>
</dbReference>
<proteinExistence type="inferred from homology"/>
<keyword evidence="9" id="KW-1185">Reference proteome</keyword>
<evidence type="ECO:0000256" key="6">
    <source>
        <dbReference type="SAM" id="MobiDB-lite"/>
    </source>
</evidence>
<evidence type="ECO:0000256" key="3">
    <source>
        <dbReference type="ARBA" id="ARBA00023274"/>
    </source>
</evidence>
<evidence type="ECO:0000313" key="8">
    <source>
        <dbReference type="EMBL" id="MFH6770943.1"/>
    </source>
</evidence>
<gene>
    <name evidence="4 8" type="primary">rplU</name>
    <name evidence="8" type="ORF">V8G58_03270</name>
</gene>
<comment type="subunit">
    <text evidence="4">Part of the 50S ribosomal subunit. Contacts protein L20.</text>
</comment>
<dbReference type="InterPro" id="IPR036361">
    <property type="entry name" value="SAP_dom_sf"/>
</dbReference>
<keyword evidence="2 4" id="KW-0689">Ribosomal protein</keyword>
<evidence type="ECO:0000256" key="5">
    <source>
        <dbReference type="RuleBase" id="RU000562"/>
    </source>
</evidence>
<evidence type="ECO:0000256" key="2">
    <source>
        <dbReference type="ARBA" id="ARBA00022980"/>
    </source>
</evidence>
<evidence type="ECO:0000256" key="4">
    <source>
        <dbReference type="HAMAP-Rule" id="MF_01363"/>
    </source>
</evidence>
<dbReference type="InterPro" id="IPR036164">
    <property type="entry name" value="bL21-like_sf"/>
</dbReference>
<dbReference type="SMART" id="SM00959">
    <property type="entry name" value="Rho_N"/>
    <property type="match status" value="1"/>
</dbReference>
<protein>
    <recommendedName>
        <fullName evidence="4">Large ribosomal subunit protein bL21</fullName>
    </recommendedName>
</protein>
<feature type="domain" description="Rho termination factor-like N-terminal" evidence="7">
    <location>
        <begin position="149"/>
        <end position="183"/>
    </location>
</feature>
<dbReference type="InterPro" id="IPR011112">
    <property type="entry name" value="Rho-like_N"/>
</dbReference>
<dbReference type="SUPFAM" id="SSF141091">
    <property type="entry name" value="L21p-like"/>
    <property type="match status" value="1"/>
</dbReference>
<dbReference type="EMBL" id="JBAWKB010000001">
    <property type="protein sequence ID" value="MFH6770943.1"/>
    <property type="molecule type" value="Genomic_DNA"/>
</dbReference>
<comment type="caution">
    <text evidence="8">The sequence shown here is derived from an EMBL/GenBank/DDBJ whole genome shotgun (WGS) entry which is preliminary data.</text>
</comment>
<accession>A0ABW7MVT1</accession>
<dbReference type="InterPro" id="IPR028909">
    <property type="entry name" value="bL21-like"/>
</dbReference>
<dbReference type="Pfam" id="PF07498">
    <property type="entry name" value="Rho_N"/>
    <property type="match status" value="1"/>
</dbReference>
<keyword evidence="4 5" id="KW-0694">RNA-binding</keyword>
<dbReference type="Pfam" id="PF00829">
    <property type="entry name" value="Ribosomal_L21p"/>
    <property type="match status" value="1"/>
</dbReference>
<comment type="similarity">
    <text evidence="1 4 5">Belongs to the bacterial ribosomal protein bL21 family.</text>
</comment>
<dbReference type="GO" id="GO:0005840">
    <property type="term" value="C:ribosome"/>
    <property type="evidence" value="ECO:0007669"/>
    <property type="project" value="UniProtKB-KW"/>
</dbReference>
<keyword evidence="3 4" id="KW-0687">Ribonucleoprotein</keyword>
<comment type="function">
    <text evidence="4 5">This protein binds to 23S rRNA in the presence of protein L20.</text>
</comment>
<dbReference type="InterPro" id="IPR036269">
    <property type="entry name" value="Rho_N_sf"/>
</dbReference>
<dbReference type="NCBIfam" id="TIGR00061">
    <property type="entry name" value="L21"/>
    <property type="match status" value="1"/>
</dbReference>
<evidence type="ECO:0000256" key="1">
    <source>
        <dbReference type="ARBA" id="ARBA00008563"/>
    </source>
</evidence>
<dbReference type="PANTHER" id="PTHR21349:SF0">
    <property type="entry name" value="LARGE RIBOSOMAL SUBUNIT PROTEIN BL21M"/>
    <property type="match status" value="1"/>
</dbReference>
<dbReference type="HAMAP" id="MF_01363">
    <property type="entry name" value="Ribosomal_bL21"/>
    <property type="match status" value="1"/>
</dbReference>
<feature type="region of interest" description="Disordered" evidence="6">
    <location>
        <begin position="113"/>
        <end position="148"/>
    </location>
</feature>
<dbReference type="Gene3D" id="1.10.720.30">
    <property type="entry name" value="SAP domain"/>
    <property type="match status" value="1"/>
</dbReference>
<sequence>MYAIVEIAGQQFKVEKDQKVFVNRLQTEEGEKVSFDNVLLLGDGDKVTVGAPAIDGAQVGAKVLKHLKGDKVIVFKKKRRKGYRVKNGFRASLSEIQIESIVASGAKKAVKAETKTAKAESKPAAKTETKKVETKAEAKPAKAKEESQDLSKFTVAQLKEMAKEKGLEGYSSLKKAELIAALS</sequence>
<dbReference type="SUPFAM" id="SSF68912">
    <property type="entry name" value="Rho N-terminal domain-like"/>
    <property type="match status" value="1"/>
</dbReference>